<organism evidence="2 3">
    <name type="scientific">Parasphingorhabdus litoris</name>
    <dbReference type="NCBI Taxonomy" id="394733"/>
    <lineage>
        <taxon>Bacteria</taxon>
        <taxon>Pseudomonadati</taxon>
        <taxon>Pseudomonadota</taxon>
        <taxon>Alphaproteobacteria</taxon>
        <taxon>Sphingomonadales</taxon>
        <taxon>Sphingomonadaceae</taxon>
        <taxon>Parasphingorhabdus</taxon>
    </lineage>
</organism>
<dbReference type="Pfam" id="PF11003">
    <property type="entry name" value="DUF2842"/>
    <property type="match status" value="1"/>
</dbReference>
<dbReference type="InterPro" id="IPR021265">
    <property type="entry name" value="DUF2842"/>
</dbReference>
<keyword evidence="1" id="KW-1133">Transmembrane helix</keyword>
<evidence type="ECO:0000313" key="2">
    <source>
        <dbReference type="EMBL" id="GAA0480957.1"/>
    </source>
</evidence>
<dbReference type="Proteomes" id="UP001500713">
    <property type="component" value="Unassembled WGS sequence"/>
</dbReference>
<keyword evidence="1" id="KW-0812">Transmembrane</keyword>
<feature type="transmembrane region" description="Helical" evidence="1">
    <location>
        <begin position="55"/>
        <end position="76"/>
    </location>
</feature>
<dbReference type="EMBL" id="BAAAEM010000003">
    <property type="protein sequence ID" value="GAA0480957.1"/>
    <property type="molecule type" value="Genomic_DNA"/>
</dbReference>
<evidence type="ECO:0000256" key="1">
    <source>
        <dbReference type="SAM" id="Phobius"/>
    </source>
</evidence>
<keyword evidence="3" id="KW-1185">Reference proteome</keyword>
<evidence type="ECO:0008006" key="4">
    <source>
        <dbReference type="Google" id="ProtNLM"/>
    </source>
</evidence>
<feature type="transmembrane region" description="Helical" evidence="1">
    <location>
        <begin position="21"/>
        <end position="43"/>
    </location>
</feature>
<name>A0ABN1APP0_9SPHN</name>
<proteinExistence type="predicted"/>
<accession>A0ABN1APP0</accession>
<keyword evidence="1" id="KW-0472">Membrane</keyword>
<gene>
    <name evidence="2" type="ORF">GCM10009096_23830</name>
</gene>
<comment type="caution">
    <text evidence="2">The sequence shown here is derived from an EMBL/GenBank/DDBJ whole genome shotgun (WGS) entry which is preliminary data.</text>
</comment>
<sequence length="83" mass="9569">MTTEPDNKTPHNPPDSPNWRAPVGVILMLVFILIWSGIVVSLIDWISDLNFWLQLPIYVIAGIIWIYPIKPLLLWINTGKFRS</sequence>
<reference evidence="2 3" key="1">
    <citation type="journal article" date="2019" name="Int. J. Syst. Evol. Microbiol.">
        <title>The Global Catalogue of Microorganisms (GCM) 10K type strain sequencing project: providing services to taxonomists for standard genome sequencing and annotation.</title>
        <authorList>
            <consortium name="The Broad Institute Genomics Platform"/>
            <consortium name="The Broad Institute Genome Sequencing Center for Infectious Disease"/>
            <person name="Wu L."/>
            <person name="Ma J."/>
        </authorList>
    </citation>
    <scope>NUCLEOTIDE SEQUENCE [LARGE SCALE GENOMIC DNA]</scope>
    <source>
        <strain evidence="2 3">JCM 14162</strain>
    </source>
</reference>
<protein>
    <recommendedName>
        <fullName evidence="4">DUF2842 domain-containing protein</fullName>
    </recommendedName>
</protein>
<evidence type="ECO:0000313" key="3">
    <source>
        <dbReference type="Proteomes" id="UP001500713"/>
    </source>
</evidence>
<dbReference type="RefSeq" id="WP_229953560.1">
    <property type="nucleotide sequence ID" value="NZ_BAAAEM010000003.1"/>
</dbReference>